<name>A0A9P9WQB5_9PEZI</name>
<proteinExistence type="predicted"/>
<feature type="region of interest" description="Disordered" evidence="1">
    <location>
        <begin position="278"/>
        <end position="363"/>
    </location>
</feature>
<feature type="region of interest" description="Disordered" evidence="1">
    <location>
        <begin position="400"/>
        <end position="427"/>
    </location>
</feature>
<feature type="compositionally biased region" description="Basic and acidic residues" evidence="1">
    <location>
        <begin position="291"/>
        <end position="300"/>
    </location>
</feature>
<evidence type="ECO:0000313" key="2">
    <source>
        <dbReference type="EMBL" id="KAI1874604.1"/>
    </source>
</evidence>
<gene>
    <name evidence="2" type="ORF">JX265_004812</name>
</gene>
<feature type="region of interest" description="Disordered" evidence="1">
    <location>
        <begin position="228"/>
        <end position="255"/>
    </location>
</feature>
<accession>A0A9P9WQB5</accession>
<dbReference type="EMBL" id="JAFIMR010000009">
    <property type="protein sequence ID" value="KAI1874604.1"/>
    <property type="molecule type" value="Genomic_DNA"/>
</dbReference>
<evidence type="ECO:0000313" key="3">
    <source>
        <dbReference type="Proteomes" id="UP000829685"/>
    </source>
</evidence>
<feature type="compositionally biased region" description="Pro residues" evidence="1">
    <location>
        <begin position="407"/>
        <end position="421"/>
    </location>
</feature>
<dbReference type="Proteomes" id="UP000829685">
    <property type="component" value="Unassembled WGS sequence"/>
</dbReference>
<keyword evidence="3" id="KW-1185">Reference proteome</keyword>
<organism evidence="2 3">
    <name type="scientific">Neoarthrinium moseri</name>
    <dbReference type="NCBI Taxonomy" id="1658444"/>
    <lineage>
        <taxon>Eukaryota</taxon>
        <taxon>Fungi</taxon>
        <taxon>Dikarya</taxon>
        <taxon>Ascomycota</taxon>
        <taxon>Pezizomycotina</taxon>
        <taxon>Sordariomycetes</taxon>
        <taxon>Xylariomycetidae</taxon>
        <taxon>Amphisphaeriales</taxon>
        <taxon>Apiosporaceae</taxon>
        <taxon>Neoarthrinium</taxon>
    </lineage>
</organism>
<sequence length="652" mass="72064">MAHGFDRLERLFGSTRRKDKTLQEQLAARRKVSVVYSPFPAGQAPTSNGSSLFPSPPFMKPTSARMQPRDPTYEKLFEEEGGPVLTLGKKRSQSLPNVQNQLRKCSSSYMTSETERKTRSYETHRPSSFALSQQPESPQRPAAFRFPEDSLFRPADSISPTKHVPQMNIPSMGTTSVAAKQSHELLDWTPAHISLMFNPAELSSVNENLGLNAKDDLAESLILMPSPLFTSPEKTPLKSSPTRLPRTPSPQCETVSEAHEWRFSLFPKQYSVLQNTAPQVYSPPSSDSEEEYRARIRDPSRSPGRVDSPSIYSVQSTPERVYRRKNRDPRQESTSPRETWGVRAGDPLLGSPESNDSPLPRSRLKKTASVASLSEVKYQIAQEQILQEPTINDIYALSDEDIAEGGPPHPPPRAPPPPPPKDVPRSIRHHPSARSVVRAHQALNLPAGEVTPPETPTDPQFLIPMPASHSIGELGAIMAAGIAKKYNFDLVYLVSVWPSGGGNHLDPSITSHIGSPPQPATLAKSLHASTGSSVTGRYLAAFGLAAEPPMRIHTRVLLKALQAAGWSEYEHPTESMSYGWTQSFHTDQLSFQRDDAGPRALKWNGNRGIVFAGYCKHPNEIATATELSRKQTLLDELHTDVKLLVDTLMERT</sequence>
<feature type="compositionally biased region" description="Low complexity" evidence="1">
    <location>
        <begin position="239"/>
        <end position="250"/>
    </location>
</feature>
<reference evidence="2" key="1">
    <citation type="submission" date="2021-03" db="EMBL/GenBank/DDBJ databases">
        <title>Revisited historic fungal species revealed as producer of novel bioactive compounds through whole genome sequencing and comparative genomics.</title>
        <authorList>
            <person name="Vignolle G.A."/>
            <person name="Hochenegger N."/>
            <person name="Mach R.L."/>
            <person name="Mach-Aigner A.R."/>
            <person name="Javad Rahimi M."/>
            <person name="Salim K.A."/>
            <person name="Chan C.M."/>
            <person name="Lim L.B.L."/>
            <person name="Cai F."/>
            <person name="Druzhinina I.S."/>
            <person name="U'Ren J.M."/>
            <person name="Derntl C."/>
        </authorList>
    </citation>
    <scope>NUCLEOTIDE SEQUENCE</scope>
    <source>
        <strain evidence="2">TUCIM 5799</strain>
    </source>
</reference>
<feature type="region of interest" description="Disordered" evidence="1">
    <location>
        <begin position="104"/>
        <end position="141"/>
    </location>
</feature>
<dbReference type="AlphaFoldDB" id="A0A9P9WQB5"/>
<feature type="region of interest" description="Disordered" evidence="1">
    <location>
        <begin position="1"/>
        <end position="23"/>
    </location>
</feature>
<feature type="compositionally biased region" description="Basic and acidic residues" evidence="1">
    <location>
        <begin position="113"/>
        <end position="125"/>
    </location>
</feature>
<evidence type="ECO:0000256" key="1">
    <source>
        <dbReference type="SAM" id="MobiDB-lite"/>
    </source>
</evidence>
<feature type="compositionally biased region" description="Basic and acidic residues" evidence="1">
    <location>
        <begin position="1"/>
        <end position="10"/>
    </location>
</feature>
<comment type="caution">
    <text evidence="2">The sequence shown here is derived from an EMBL/GenBank/DDBJ whole genome shotgun (WGS) entry which is preliminary data.</text>
</comment>
<protein>
    <submittedName>
        <fullName evidence="2">Uncharacterized protein</fullName>
    </submittedName>
</protein>